<evidence type="ECO:0000313" key="1">
    <source>
        <dbReference type="EMBL" id="KGH30833.1"/>
    </source>
</evidence>
<reference evidence="1 2" key="1">
    <citation type="submission" date="2013-09" db="EMBL/GenBank/DDBJ databases">
        <title>High correlation between genotypes and phenotypes of environmental bacteria Comamonas testosteroni strains.</title>
        <authorList>
            <person name="Liu L."/>
            <person name="Zhu W."/>
            <person name="Xia X."/>
            <person name="Xu B."/>
            <person name="Luo M."/>
            <person name="Wang G."/>
        </authorList>
    </citation>
    <scope>NUCLEOTIDE SEQUENCE [LARGE SCALE GENOMIC DNA]</scope>
    <source>
        <strain evidence="1 2">JL40</strain>
    </source>
</reference>
<evidence type="ECO:0000313" key="2">
    <source>
        <dbReference type="Proteomes" id="UP000029553"/>
    </source>
</evidence>
<sequence length="60" mass="6629">MDCVFAYENARYPSARVNTLDDLTKERWLGQDEAQQCGRCNDGCSGSCGREHQGGDVGEE</sequence>
<comment type="caution">
    <text evidence="1">The sequence shown here is derived from an EMBL/GenBank/DDBJ whole genome shotgun (WGS) entry which is preliminary data.</text>
</comment>
<dbReference type="EMBL" id="AWOR01000037">
    <property type="protein sequence ID" value="KGH30833.1"/>
    <property type="molecule type" value="Genomic_DNA"/>
</dbReference>
<protein>
    <submittedName>
        <fullName evidence="1">Uncharacterized protein</fullName>
    </submittedName>
</protein>
<dbReference type="Proteomes" id="UP000029553">
    <property type="component" value="Unassembled WGS sequence"/>
</dbReference>
<name>A0A096FM32_COMTE</name>
<gene>
    <name evidence="1" type="ORF">P353_08205</name>
</gene>
<proteinExistence type="predicted"/>
<organism evidence="1 2">
    <name type="scientific">Comamonas testosteroni</name>
    <name type="common">Pseudomonas testosteroni</name>
    <dbReference type="NCBI Taxonomy" id="285"/>
    <lineage>
        <taxon>Bacteria</taxon>
        <taxon>Pseudomonadati</taxon>
        <taxon>Pseudomonadota</taxon>
        <taxon>Betaproteobacteria</taxon>
        <taxon>Burkholderiales</taxon>
        <taxon>Comamonadaceae</taxon>
        <taxon>Comamonas</taxon>
    </lineage>
</organism>
<dbReference type="AlphaFoldDB" id="A0A096FM32"/>
<accession>A0A096FM32</accession>